<dbReference type="InterPro" id="IPR050418">
    <property type="entry name" value="D-iso_2-hydroxyacid_DH_PdxB"/>
</dbReference>
<dbReference type="SUPFAM" id="SSF51735">
    <property type="entry name" value="NAD(P)-binding Rossmann-fold domains"/>
    <property type="match status" value="1"/>
</dbReference>
<dbReference type="Proteomes" id="UP000320781">
    <property type="component" value="Unassembled WGS sequence"/>
</dbReference>
<dbReference type="AlphaFoldDB" id="A0A523QK74"/>
<organism evidence="7 8">
    <name type="scientific">Aerophobetes bacterium</name>
    <dbReference type="NCBI Taxonomy" id="2030807"/>
    <lineage>
        <taxon>Bacteria</taxon>
        <taxon>Candidatus Aerophobota</taxon>
    </lineage>
</organism>
<dbReference type="FunFam" id="3.40.50.720:FF:000203">
    <property type="entry name" value="D-3-phosphoglycerate dehydrogenase (SerA)"/>
    <property type="match status" value="1"/>
</dbReference>
<evidence type="ECO:0000256" key="4">
    <source>
        <dbReference type="RuleBase" id="RU003719"/>
    </source>
</evidence>
<feature type="domain" description="D-isomer specific 2-hydroxyacid dehydrogenase catalytic" evidence="5">
    <location>
        <begin position="10"/>
        <end position="317"/>
    </location>
</feature>
<dbReference type="EMBL" id="SOKU01000130">
    <property type="protein sequence ID" value="TES86115.1"/>
    <property type="molecule type" value="Genomic_DNA"/>
</dbReference>
<dbReference type="Gene3D" id="3.40.50.720">
    <property type="entry name" value="NAD(P)-binding Rossmann-like Domain"/>
    <property type="match status" value="2"/>
</dbReference>
<protein>
    <submittedName>
        <fullName evidence="7">C-terminal binding protein</fullName>
    </submittedName>
</protein>
<comment type="similarity">
    <text evidence="1 4">Belongs to the D-isomer specific 2-hydroxyacid dehydrogenase family.</text>
</comment>
<dbReference type="GO" id="GO:0003714">
    <property type="term" value="F:transcription corepressor activity"/>
    <property type="evidence" value="ECO:0007669"/>
    <property type="project" value="InterPro"/>
</dbReference>
<dbReference type="PROSITE" id="PS00671">
    <property type="entry name" value="D_2_HYDROXYACID_DH_3"/>
    <property type="match status" value="1"/>
</dbReference>
<evidence type="ECO:0000256" key="2">
    <source>
        <dbReference type="ARBA" id="ARBA00023002"/>
    </source>
</evidence>
<keyword evidence="2 4" id="KW-0560">Oxidoreductase</keyword>
<dbReference type="PANTHER" id="PTHR43761:SF1">
    <property type="entry name" value="D-ISOMER SPECIFIC 2-HYDROXYACID DEHYDROGENASE CATALYTIC DOMAIN-CONTAINING PROTEIN-RELATED"/>
    <property type="match status" value="1"/>
</dbReference>
<dbReference type="SUPFAM" id="SSF52283">
    <property type="entry name" value="Formate/glycerate dehydrogenase catalytic domain-like"/>
    <property type="match status" value="1"/>
</dbReference>
<proteinExistence type="inferred from homology"/>
<gene>
    <name evidence="7" type="ORF">E3J95_02740</name>
</gene>
<dbReference type="InterPro" id="IPR043322">
    <property type="entry name" value="CtBP"/>
</dbReference>
<evidence type="ECO:0000313" key="7">
    <source>
        <dbReference type="EMBL" id="TES86115.1"/>
    </source>
</evidence>
<evidence type="ECO:0000259" key="5">
    <source>
        <dbReference type="Pfam" id="PF00389"/>
    </source>
</evidence>
<dbReference type="InterPro" id="IPR006140">
    <property type="entry name" value="D-isomer_DH_NAD-bd"/>
</dbReference>
<keyword evidence="3" id="KW-0520">NAD</keyword>
<evidence type="ECO:0000256" key="3">
    <source>
        <dbReference type="ARBA" id="ARBA00023027"/>
    </source>
</evidence>
<name>A0A523QK74_UNCAE</name>
<sequence>MPKVVVTDLVYSNAKYEKEILAPLNVELIVAYCKKEEEVIRISKDADVLLVCYAPITKKVMRSLAKCKGMIRYGVGVDNIDVEAATARGILVINVPHYGAENEVSSHALGLLLCAARKILFLDRKVRQGIWDYREARPIYRIEGSTLGLVGFGSIGKMLARKVKGLEMKVIAYDPYRKREEFEREKVQRASLEELLQRSDYVSIHVPLNQETHHLIGERQLRMMKRTAVLINTARGGVVDSQALYLALRNKWIRSACLDVIENGPLNKDHSLLQLDNVIITPHSAFYSEQSCATLQRIAAEEASRLLRGELPRSVVNEEAVARFLSRSPSAKRDNNLESC</sequence>
<evidence type="ECO:0000259" key="6">
    <source>
        <dbReference type="Pfam" id="PF02826"/>
    </source>
</evidence>
<comment type="caution">
    <text evidence="7">The sequence shown here is derived from an EMBL/GenBank/DDBJ whole genome shotgun (WGS) entry which is preliminary data.</text>
</comment>
<dbReference type="GO" id="GO:0051287">
    <property type="term" value="F:NAD binding"/>
    <property type="evidence" value="ECO:0007669"/>
    <property type="project" value="InterPro"/>
</dbReference>
<reference evidence="7 8" key="1">
    <citation type="submission" date="2019-03" db="EMBL/GenBank/DDBJ databases">
        <title>Metabolic potential of uncultured bacteria and archaea associated with petroleum seepage in deep-sea sediments.</title>
        <authorList>
            <person name="Dong X."/>
            <person name="Hubert C."/>
        </authorList>
    </citation>
    <scope>NUCLEOTIDE SEQUENCE [LARGE SCALE GENOMIC DNA]</scope>
    <source>
        <strain evidence="7">E44_bin92</strain>
    </source>
</reference>
<dbReference type="InterPro" id="IPR036291">
    <property type="entry name" value="NAD(P)-bd_dom_sf"/>
</dbReference>
<feature type="domain" description="D-isomer specific 2-hydroxyacid dehydrogenase NAD-binding" evidence="6">
    <location>
        <begin position="109"/>
        <end position="285"/>
    </location>
</feature>
<dbReference type="PANTHER" id="PTHR43761">
    <property type="entry name" value="D-ISOMER SPECIFIC 2-HYDROXYACID DEHYDROGENASE FAMILY PROTEIN (AFU_ORTHOLOGUE AFUA_1G13630)"/>
    <property type="match status" value="1"/>
</dbReference>
<evidence type="ECO:0000256" key="1">
    <source>
        <dbReference type="ARBA" id="ARBA00005854"/>
    </source>
</evidence>
<dbReference type="Pfam" id="PF00389">
    <property type="entry name" value="2-Hacid_dh"/>
    <property type="match status" value="1"/>
</dbReference>
<evidence type="ECO:0000313" key="8">
    <source>
        <dbReference type="Proteomes" id="UP000320781"/>
    </source>
</evidence>
<dbReference type="Pfam" id="PF02826">
    <property type="entry name" value="2-Hacid_dh_C"/>
    <property type="match status" value="1"/>
</dbReference>
<accession>A0A523QK74</accession>
<dbReference type="InterPro" id="IPR029753">
    <property type="entry name" value="D-isomer_DH_CS"/>
</dbReference>
<dbReference type="GO" id="GO:0016616">
    <property type="term" value="F:oxidoreductase activity, acting on the CH-OH group of donors, NAD or NADP as acceptor"/>
    <property type="evidence" value="ECO:0007669"/>
    <property type="project" value="InterPro"/>
</dbReference>
<dbReference type="InterPro" id="IPR006139">
    <property type="entry name" value="D-isomer_2_OHA_DH_cat_dom"/>
</dbReference>
<dbReference type="CDD" id="cd05299">
    <property type="entry name" value="CtBP_dh"/>
    <property type="match status" value="1"/>
</dbReference>